<dbReference type="PANTHER" id="PTHR38537:SF7">
    <property type="entry name" value="FILAMIN-B"/>
    <property type="match status" value="1"/>
</dbReference>
<dbReference type="PANTHER" id="PTHR38537">
    <property type="entry name" value="JITTERBUG, ISOFORM N"/>
    <property type="match status" value="1"/>
</dbReference>
<dbReference type="AlphaFoldDB" id="A0ABD0Q3Y5"/>
<feature type="repeat" description="Filamin" evidence="3">
    <location>
        <begin position="106"/>
        <end position="139"/>
    </location>
</feature>
<dbReference type="GO" id="GO:0007399">
    <property type="term" value="P:nervous system development"/>
    <property type="evidence" value="ECO:0007669"/>
    <property type="project" value="UniProtKB-ARBA"/>
</dbReference>
<feature type="non-terminal residue" evidence="4">
    <location>
        <position position="139"/>
    </location>
</feature>
<dbReference type="EMBL" id="JAMKFB020000011">
    <property type="protein sequence ID" value="KAL0180672.1"/>
    <property type="molecule type" value="Genomic_DNA"/>
</dbReference>
<evidence type="ECO:0000313" key="5">
    <source>
        <dbReference type="Proteomes" id="UP001529510"/>
    </source>
</evidence>
<dbReference type="InterPro" id="IPR001298">
    <property type="entry name" value="Filamin/ABP280_rpt"/>
</dbReference>
<proteinExistence type="inferred from homology"/>
<dbReference type="Proteomes" id="UP001529510">
    <property type="component" value="Unassembled WGS sequence"/>
</dbReference>
<dbReference type="InterPro" id="IPR017868">
    <property type="entry name" value="Filamin/ABP280_repeat-like"/>
</dbReference>
<feature type="non-terminal residue" evidence="4">
    <location>
        <position position="1"/>
    </location>
</feature>
<gene>
    <name evidence="4" type="ORF">M9458_023078</name>
</gene>
<name>A0ABD0Q3Y5_CIRMR</name>
<evidence type="ECO:0000256" key="2">
    <source>
        <dbReference type="ARBA" id="ARBA00022737"/>
    </source>
</evidence>
<dbReference type="SMART" id="SM00557">
    <property type="entry name" value="IG_FLMN"/>
    <property type="match status" value="1"/>
</dbReference>
<comment type="caution">
    <text evidence="4">The sequence shown here is derived from an EMBL/GenBank/DDBJ whole genome shotgun (WGS) entry which is preliminary data.</text>
</comment>
<dbReference type="Pfam" id="PF00630">
    <property type="entry name" value="Filamin"/>
    <property type="match status" value="1"/>
</dbReference>
<dbReference type="InterPro" id="IPR014756">
    <property type="entry name" value="Ig_E-set"/>
</dbReference>
<dbReference type="Gene3D" id="2.60.40.10">
    <property type="entry name" value="Immunoglobulins"/>
    <property type="match status" value="2"/>
</dbReference>
<dbReference type="SUPFAM" id="SSF81296">
    <property type="entry name" value="E set domains"/>
    <property type="match status" value="2"/>
</dbReference>
<sequence length="139" mass="14369">AEFTINNTKAGPGSLAVTIEGPSKCPEGFKVHYTPMAPGNYVITIKYGGPNHISGSPFKAKVTELCCMVVLGPRLVNVTNASEMSTLTVDPVSRASSVNAYSSSPRAASDASKVLSRGPGLSKAFVGQKASFSVDCSKA</sequence>
<keyword evidence="2" id="KW-0677">Repeat</keyword>
<evidence type="ECO:0000313" key="4">
    <source>
        <dbReference type="EMBL" id="KAL0180672.1"/>
    </source>
</evidence>
<comment type="similarity">
    <text evidence="1">Belongs to the filamin family.</text>
</comment>
<feature type="repeat" description="Filamin" evidence="3">
    <location>
        <begin position="1"/>
        <end position="62"/>
    </location>
</feature>
<accession>A0ABD0Q3Y5</accession>
<evidence type="ECO:0000256" key="1">
    <source>
        <dbReference type="ARBA" id="ARBA00009238"/>
    </source>
</evidence>
<keyword evidence="5" id="KW-1185">Reference proteome</keyword>
<dbReference type="InterPro" id="IPR044801">
    <property type="entry name" value="Filamin"/>
</dbReference>
<evidence type="ECO:0000256" key="3">
    <source>
        <dbReference type="PROSITE-ProRule" id="PRU00087"/>
    </source>
</evidence>
<protein>
    <submittedName>
        <fullName evidence="4">Uncharacterized protein</fullName>
    </submittedName>
</protein>
<reference evidence="4 5" key="1">
    <citation type="submission" date="2024-05" db="EMBL/GenBank/DDBJ databases">
        <title>Genome sequencing and assembly of Indian major carp, Cirrhinus mrigala (Hamilton, 1822).</title>
        <authorList>
            <person name="Mohindra V."/>
            <person name="Chowdhury L.M."/>
            <person name="Lal K."/>
            <person name="Jena J.K."/>
        </authorList>
    </citation>
    <scope>NUCLEOTIDE SEQUENCE [LARGE SCALE GENOMIC DNA]</scope>
    <source>
        <strain evidence="4">CM1030</strain>
        <tissue evidence="4">Blood</tissue>
    </source>
</reference>
<dbReference type="InterPro" id="IPR013783">
    <property type="entry name" value="Ig-like_fold"/>
</dbReference>
<dbReference type="PROSITE" id="PS50194">
    <property type="entry name" value="FILAMIN_REPEAT"/>
    <property type="match status" value="2"/>
</dbReference>
<organism evidence="4 5">
    <name type="scientific">Cirrhinus mrigala</name>
    <name type="common">Mrigala</name>
    <dbReference type="NCBI Taxonomy" id="683832"/>
    <lineage>
        <taxon>Eukaryota</taxon>
        <taxon>Metazoa</taxon>
        <taxon>Chordata</taxon>
        <taxon>Craniata</taxon>
        <taxon>Vertebrata</taxon>
        <taxon>Euteleostomi</taxon>
        <taxon>Actinopterygii</taxon>
        <taxon>Neopterygii</taxon>
        <taxon>Teleostei</taxon>
        <taxon>Ostariophysi</taxon>
        <taxon>Cypriniformes</taxon>
        <taxon>Cyprinidae</taxon>
        <taxon>Labeoninae</taxon>
        <taxon>Labeonini</taxon>
        <taxon>Cirrhinus</taxon>
    </lineage>
</organism>